<keyword evidence="1" id="KW-0732">Signal</keyword>
<keyword evidence="4" id="KW-1185">Reference proteome</keyword>
<name>A0A318HT50_9BACT</name>
<accession>A0A318HT50</accession>
<proteinExistence type="predicted"/>
<feature type="chain" id="PRO_5016451431" evidence="1">
    <location>
        <begin position="21"/>
        <end position="195"/>
    </location>
</feature>
<reference evidence="3 4" key="1">
    <citation type="submission" date="2018-05" db="EMBL/GenBank/DDBJ databases">
        <title>Genomic Encyclopedia of Type Strains, Phase I: the one thousand microbial genomes (KMG-I) project.</title>
        <authorList>
            <person name="Kyrpides N."/>
        </authorList>
    </citation>
    <scope>NUCLEOTIDE SEQUENCE [LARGE SCALE GENOMIC DNA]</scope>
    <source>
        <strain evidence="3 4">DSM 15611</strain>
    </source>
</reference>
<comment type="caution">
    <text evidence="3">The sequence shown here is derived from an EMBL/GenBank/DDBJ whole genome shotgun (WGS) entry which is preliminary data.</text>
</comment>
<evidence type="ECO:0000259" key="2">
    <source>
        <dbReference type="Pfam" id="PF13568"/>
    </source>
</evidence>
<evidence type="ECO:0000313" key="4">
    <source>
        <dbReference type="Proteomes" id="UP000248314"/>
    </source>
</evidence>
<sequence length="195" mass="21870">MKKIVLILMLAIVFNGIANAQHEVKSLSLQPKIGLNLSKLTNHYDSDFKPGMVVGLDAEWQTKAKFGWSVGLLYSQQGTKYALGDFKYTYNYNYINVPMLANFYVARNLALKTGLQLGFNVSNGYTIEGSGMKENRNDPDVKAVEASIPLGVSYEFNQFVVEARYNLGLTYAVPRTKFSTFQFTLGYRFDVVNGN</sequence>
<evidence type="ECO:0000313" key="3">
    <source>
        <dbReference type="EMBL" id="PXX21645.1"/>
    </source>
</evidence>
<dbReference type="InterPro" id="IPR025665">
    <property type="entry name" value="Beta-barrel_OMP_2"/>
</dbReference>
<dbReference type="Pfam" id="PF13568">
    <property type="entry name" value="OMP_b-brl_2"/>
    <property type="match status" value="1"/>
</dbReference>
<feature type="domain" description="Outer membrane protein beta-barrel" evidence="2">
    <location>
        <begin position="20"/>
        <end position="170"/>
    </location>
</feature>
<evidence type="ECO:0000256" key="1">
    <source>
        <dbReference type="SAM" id="SignalP"/>
    </source>
</evidence>
<protein>
    <submittedName>
        <fullName evidence="3">Outer membrane protein with beta-barrel domain</fullName>
    </submittedName>
</protein>
<dbReference type="AlphaFoldDB" id="A0A318HT50"/>
<dbReference type="Proteomes" id="UP000248314">
    <property type="component" value="Unassembled WGS sequence"/>
</dbReference>
<gene>
    <name evidence="3" type="ORF">EJ73_01631</name>
</gene>
<dbReference type="STRING" id="1122991.GCA_000613445_02074"/>
<organism evidence="3 4">
    <name type="scientific">Hoylesella shahii DSM 15611 = JCM 12083</name>
    <dbReference type="NCBI Taxonomy" id="1122991"/>
    <lineage>
        <taxon>Bacteria</taxon>
        <taxon>Pseudomonadati</taxon>
        <taxon>Bacteroidota</taxon>
        <taxon>Bacteroidia</taxon>
        <taxon>Bacteroidales</taxon>
        <taxon>Prevotellaceae</taxon>
        <taxon>Hoylesella</taxon>
    </lineage>
</organism>
<dbReference type="RefSeq" id="WP_025815881.1">
    <property type="nucleotide sequence ID" value="NZ_BAIZ01000013.1"/>
</dbReference>
<dbReference type="OrthoDB" id="947434at2"/>
<feature type="signal peptide" evidence="1">
    <location>
        <begin position="1"/>
        <end position="20"/>
    </location>
</feature>
<dbReference type="EMBL" id="QJJX01000017">
    <property type="protein sequence ID" value="PXX21645.1"/>
    <property type="molecule type" value="Genomic_DNA"/>
</dbReference>